<evidence type="ECO:0000313" key="13">
    <source>
        <dbReference type="Proteomes" id="UP000704611"/>
    </source>
</evidence>
<gene>
    <name evidence="12" type="ORF">KQY15_03990</name>
</gene>
<proteinExistence type="predicted"/>
<feature type="modified residue" description="4-aspartylphosphate" evidence="6">
    <location>
        <position position="725"/>
    </location>
</feature>
<dbReference type="CDD" id="cd16922">
    <property type="entry name" value="HATPase_EvgS-ArcB-TorS-like"/>
    <property type="match status" value="1"/>
</dbReference>
<dbReference type="PROSITE" id="PS50109">
    <property type="entry name" value="HIS_KIN"/>
    <property type="match status" value="1"/>
</dbReference>
<feature type="transmembrane region" description="Helical" evidence="8">
    <location>
        <begin position="21"/>
        <end position="41"/>
    </location>
</feature>
<dbReference type="Pfam" id="PF00512">
    <property type="entry name" value="HisKA"/>
    <property type="match status" value="1"/>
</dbReference>
<dbReference type="SMART" id="SM00388">
    <property type="entry name" value="HisKA"/>
    <property type="match status" value="1"/>
</dbReference>
<dbReference type="InterPro" id="IPR005467">
    <property type="entry name" value="His_kinase_dom"/>
</dbReference>
<dbReference type="InterPro" id="IPR003661">
    <property type="entry name" value="HisK_dim/P_dom"/>
</dbReference>
<sequence length="931" mass="104724">MHLNGQLMEKTSYTKPMFRRLALMALLVLLLQAALFILLTLPEQNREEHQLARLAAETTVLASALSIPLRNDNTQAAEQLLLQARNADSNRAIYLYRQTNQQLELIANTVNLANFVPQPELANKEIQQGDYLIVSRIVNNEAASLLVNVHFLPPTSQLPLLLAFICSLVAGVLLSLSFAYTISVYFGRKLTPLVANTKTALDKNQFDGSVESHAHDNFGVLGSYINQLFRRIEQGQQALKSSETDIAQLKQEVDARIKERTDALETAKLTAERANEAKSTFLATMSHEIRTPMNGIIGTIDLLRKTQLSTSQFRMTDTIRESSFSLLRILDDILDFSKIEAGKLELENIPVSLVDIIEAVGRILVSVAYQRQIDLKLYIDPKIPDGLFGDPVRLRQILYNLAGNAIKFTETTPQKTGVVIIRADLLEENMEFSQIRFSVVDNGRGMTQRQINYVFHPFNQAEGSITRKFGGTGLGLSICQRLTSLMYGDIDVQSEVGKGTEFTVRIPMRRSDEIDYVSTELLRDVHICLFTQDSDNQEHLTSYFNHTHAEVEVVNSTEALFKRAERQKPLPPKQAAVWVLDATYEQISAEHISRLQQVPALERVKFIVITNQVELSEHSDERTYYLHSSPICRSHLYDAILVAAKRKDKPKPQQTSNLNLSKGAPDIETARRNHQLILLAEDNIMNQRVIVDQLNALGYAVEVADDGAIALDMWRRYHYPLVLTDLHMPNMSGYDLAIAIRKESLHRQDDSNFSRIVAVTANALKGEEQKCISIGMDGYITKPLELVTLETMLKRWLPAKVQKSVTGSGSTTGNNPEPAQQPSPICFTTIANFLGNDPAKHEEYLNYFVKHGKELLTQLTTEAQAQNRSGVRAVTHQFKSVAKSIGALSLSAEALKLEQAAEQSDWSVINEYVRLMTDKYQDIVNYVRQRY</sequence>
<protein>
    <recommendedName>
        <fullName evidence="2">histidine kinase</fullName>
        <ecNumber evidence="2">2.7.13.3</ecNumber>
    </recommendedName>
</protein>
<dbReference type="PROSITE" id="PS50110">
    <property type="entry name" value="RESPONSE_REGULATORY"/>
    <property type="match status" value="1"/>
</dbReference>
<dbReference type="CDD" id="cd00082">
    <property type="entry name" value="HisKA"/>
    <property type="match status" value="1"/>
</dbReference>
<accession>A0ABS6MHG5</accession>
<name>A0ABS6MHG5_9GAMM</name>
<comment type="catalytic activity">
    <reaction evidence="1">
        <text>ATP + protein L-histidine = ADP + protein N-phospho-L-histidine.</text>
        <dbReference type="EC" id="2.7.13.3"/>
    </reaction>
</comment>
<keyword evidence="8" id="KW-0812">Transmembrane</keyword>
<dbReference type="PANTHER" id="PTHR45339">
    <property type="entry name" value="HYBRID SIGNAL TRANSDUCTION HISTIDINE KINASE J"/>
    <property type="match status" value="1"/>
</dbReference>
<dbReference type="EC" id="2.7.13.3" evidence="2"/>
<feature type="coiled-coil region" evidence="7">
    <location>
        <begin position="232"/>
        <end position="259"/>
    </location>
</feature>
<evidence type="ECO:0000259" key="9">
    <source>
        <dbReference type="PROSITE" id="PS50109"/>
    </source>
</evidence>
<feature type="domain" description="Response regulatory" evidence="10">
    <location>
        <begin position="676"/>
        <end position="797"/>
    </location>
</feature>
<evidence type="ECO:0000256" key="7">
    <source>
        <dbReference type="SAM" id="Coils"/>
    </source>
</evidence>
<dbReference type="InterPro" id="IPR003594">
    <property type="entry name" value="HATPase_dom"/>
</dbReference>
<feature type="modified residue" description="Phosphohistidine" evidence="5">
    <location>
        <position position="876"/>
    </location>
</feature>
<dbReference type="Pfam" id="PF02518">
    <property type="entry name" value="HATPase_c"/>
    <property type="match status" value="1"/>
</dbReference>
<keyword evidence="8" id="KW-1133">Transmembrane helix</keyword>
<dbReference type="Pfam" id="PF01627">
    <property type="entry name" value="Hpt"/>
    <property type="match status" value="1"/>
</dbReference>
<evidence type="ECO:0000256" key="3">
    <source>
        <dbReference type="ARBA" id="ARBA00022553"/>
    </source>
</evidence>
<dbReference type="Proteomes" id="UP000704611">
    <property type="component" value="Unassembled WGS sequence"/>
</dbReference>
<dbReference type="SMART" id="SM00448">
    <property type="entry name" value="REC"/>
    <property type="match status" value="1"/>
</dbReference>
<keyword evidence="8" id="KW-0472">Membrane</keyword>
<evidence type="ECO:0000256" key="8">
    <source>
        <dbReference type="SAM" id="Phobius"/>
    </source>
</evidence>
<evidence type="ECO:0000256" key="4">
    <source>
        <dbReference type="ARBA" id="ARBA00023012"/>
    </source>
</evidence>
<evidence type="ECO:0000256" key="1">
    <source>
        <dbReference type="ARBA" id="ARBA00000085"/>
    </source>
</evidence>
<reference evidence="12 13" key="1">
    <citation type="submission" date="2021-06" db="EMBL/GenBank/DDBJ databases">
        <title>Rheinheimera indica sp. nov., isolated from deep-sea sediment.</title>
        <authorList>
            <person name="Wang Z."/>
            <person name="Zhang X.-Y."/>
        </authorList>
    </citation>
    <scope>NUCLEOTIDE SEQUENCE [LARGE SCALE GENOMIC DNA]</scope>
    <source>
        <strain evidence="12 13">SM2107</strain>
    </source>
</reference>
<evidence type="ECO:0000256" key="6">
    <source>
        <dbReference type="PROSITE-ProRule" id="PRU00169"/>
    </source>
</evidence>
<keyword evidence="3 6" id="KW-0597">Phosphoprotein</keyword>
<dbReference type="InterPro" id="IPR008207">
    <property type="entry name" value="Sig_transdc_His_kin_Hpt_dom"/>
</dbReference>
<feature type="domain" description="Histidine kinase" evidence="9">
    <location>
        <begin position="284"/>
        <end position="510"/>
    </location>
</feature>
<evidence type="ECO:0000259" key="11">
    <source>
        <dbReference type="PROSITE" id="PS50894"/>
    </source>
</evidence>
<dbReference type="SMART" id="SM00387">
    <property type="entry name" value="HATPase_c"/>
    <property type="match status" value="1"/>
</dbReference>
<keyword evidence="7" id="KW-0175">Coiled coil</keyword>
<dbReference type="EMBL" id="JAHRID010000001">
    <property type="protein sequence ID" value="MBV2128255.1"/>
    <property type="molecule type" value="Genomic_DNA"/>
</dbReference>
<dbReference type="Pfam" id="PF00072">
    <property type="entry name" value="Response_reg"/>
    <property type="match status" value="1"/>
</dbReference>
<evidence type="ECO:0000313" key="12">
    <source>
        <dbReference type="EMBL" id="MBV2128255.1"/>
    </source>
</evidence>
<comment type="caution">
    <text evidence="12">The sequence shown here is derived from an EMBL/GenBank/DDBJ whole genome shotgun (WGS) entry which is preliminary data.</text>
</comment>
<dbReference type="PROSITE" id="PS50894">
    <property type="entry name" value="HPT"/>
    <property type="match status" value="1"/>
</dbReference>
<keyword evidence="13" id="KW-1185">Reference proteome</keyword>
<evidence type="ECO:0000259" key="10">
    <source>
        <dbReference type="PROSITE" id="PS50110"/>
    </source>
</evidence>
<evidence type="ECO:0000256" key="2">
    <source>
        <dbReference type="ARBA" id="ARBA00012438"/>
    </source>
</evidence>
<organism evidence="12 13">
    <name type="scientific">Arsukibacterium indicum</name>
    <dbReference type="NCBI Taxonomy" id="2848612"/>
    <lineage>
        <taxon>Bacteria</taxon>
        <taxon>Pseudomonadati</taxon>
        <taxon>Pseudomonadota</taxon>
        <taxon>Gammaproteobacteria</taxon>
        <taxon>Chromatiales</taxon>
        <taxon>Chromatiaceae</taxon>
        <taxon>Arsukibacterium</taxon>
    </lineage>
</organism>
<feature type="transmembrane region" description="Helical" evidence="8">
    <location>
        <begin position="160"/>
        <end position="182"/>
    </location>
</feature>
<dbReference type="PANTHER" id="PTHR45339:SF1">
    <property type="entry name" value="HYBRID SIGNAL TRANSDUCTION HISTIDINE KINASE J"/>
    <property type="match status" value="1"/>
</dbReference>
<evidence type="ECO:0000256" key="5">
    <source>
        <dbReference type="PROSITE-ProRule" id="PRU00110"/>
    </source>
</evidence>
<dbReference type="InterPro" id="IPR001789">
    <property type="entry name" value="Sig_transdc_resp-reg_receiver"/>
</dbReference>
<keyword evidence="4" id="KW-0902">Two-component regulatory system</keyword>
<dbReference type="CDD" id="cd17546">
    <property type="entry name" value="REC_hyHK_CKI1_RcsC-like"/>
    <property type="match status" value="1"/>
</dbReference>
<feature type="domain" description="HPt" evidence="11">
    <location>
        <begin position="837"/>
        <end position="931"/>
    </location>
</feature>